<accession>A0A1N7GH67</accession>
<evidence type="ECO:0000313" key="2">
    <source>
        <dbReference type="EMBL" id="SIS11945.1"/>
    </source>
</evidence>
<gene>
    <name evidence="2" type="ORF">SAMN05421833_1296</name>
</gene>
<dbReference type="EMBL" id="FTNI01000029">
    <property type="protein sequence ID" value="SIS11945.1"/>
    <property type="molecule type" value="Genomic_DNA"/>
</dbReference>
<reference evidence="3" key="1">
    <citation type="submission" date="2017-01" db="EMBL/GenBank/DDBJ databases">
        <authorList>
            <person name="Varghese N."/>
            <person name="Submissions S."/>
        </authorList>
    </citation>
    <scope>NUCLEOTIDE SEQUENCE [LARGE SCALE GENOMIC DNA]</scope>
    <source>
        <strain evidence="3">ATCC 12950</strain>
    </source>
</reference>
<dbReference type="STRING" id="58117.SAMN05421833_1296"/>
<dbReference type="Proteomes" id="UP000186096">
    <property type="component" value="Unassembled WGS sequence"/>
</dbReference>
<feature type="domain" description="TadE-like" evidence="1">
    <location>
        <begin position="25"/>
        <end position="67"/>
    </location>
</feature>
<dbReference type="Pfam" id="PF07811">
    <property type="entry name" value="TadE"/>
    <property type="match status" value="1"/>
</dbReference>
<sequence>MTAPRAAGPRRSRRGTRCRVSDDRGAATLEMVILFPLLLLVVAAAVQAVFVYQAHSTAQAAAQEGVRAARADGTSRPAGAAAAVRFATRVGGAFLTHPAARAGGDAGTVEVVVTGRVPSFLPGAGWTVSEVSRAPVERFIPADRP</sequence>
<organism evidence="2 3">
    <name type="scientific">Microbispora rosea</name>
    <dbReference type="NCBI Taxonomy" id="58117"/>
    <lineage>
        <taxon>Bacteria</taxon>
        <taxon>Bacillati</taxon>
        <taxon>Actinomycetota</taxon>
        <taxon>Actinomycetes</taxon>
        <taxon>Streptosporangiales</taxon>
        <taxon>Streptosporangiaceae</taxon>
        <taxon>Microbispora</taxon>
    </lineage>
</organism>
<keyword evidence="3" id="KW-1185">Reference proteome</keyword>
<dbReference type="AlphaFoldDB" id="A0A1N7GH67"/>
<protein>
    <submittedName>
        <fullName evidence="2">TadE-like protein</fullName>
    </submittedName>
</protein>
<evidence type="ECO:0000259" key="1">
    <source>
        <dbReference type="Pfam" id="PF07811"/>
    </source>
</evidence>
<dbReference type="InterPro" id="IPR012495">
    <property type="entry name" value="TadE-like_dom"/>
</dbReference>
<proteinExistence type="predicted"/>
<name>A0A1N7GH67_9ACTN</name>
<evidence type="ECO:0000313" key="3">
    <source>
        <dbReference type="Proteomes" id="UP000186096"/>
    </source>
</evidence>